<dbReference type="AlphaFoldDB" id="A0A1H2JSI7"/>
<dbReference type="RefSeq" id="WP_139180037.1">
    <property type="nucleotide sequence ID" value="NZ_FNLM01000034.1"/>
</dbReference>
<dbReference type="EMBL" id="FNLM01000034">
    <property type="protein sequence ID" value="SDU59514.1"/>
    <property type="molecule type" value="Genomic_DNA"/>
</dbReference>
<sequence>MPSAVAASLVSLLDDLAERARDQINEPDLRPAISLVYDLGRLIAAGPEDDIRLAQAAVAGAREQLEVDGHVINTPEKALLGKERQAYLAGALWAINELMTVRLEQLGTARTPGDTTRRGQIRALVLEGLIAEGTVTPTELQARINKGGIDVRLDEISRTLGDLFSDDIVTPTQPGPGSDRRRKYFALTDAGRRKVAESAE</sequence>
<protein>
    <submittedName>
        <fullName evidence="1">Transcriptional regulator PadR-like family protein</fullName>
    </submittedName>
</protein>
<evidence type="ECO:0000313" key="2">
    <source>
        <dbReference type="Proteomes" id="UP000183180"/>
    </source>
</evidence>
<dbReference type="SUPFAM" id="SSF46785">
    <property type="entry name" value="Winged helix' DNA-binding domain"/>
    <property type="match status" value="1"/>
</dbReference>
<evidence type="ECO:0000313" key="1">
    <source>
        <dbReference type="EMBL" id="SDU59514.1"/>
    </source>
</evidence>
<name>A0A1H2JSI7_9ACTN</name>
<dbReference type="InterPro" id="IPR036390">
    <property type="entry name" value="WH_DNA-bd_sf"/>
</dbReference>
<accession>A0A1H2JSI7</accession>
<organism evidence="1 2">
    <name type="scientific">Gordonia westfalica</name>
    <dbReference type="NCBI Taxonomy" id="158898"/>
    <lineage>
        <taxon>Bacteria</taxon>
        <taxon>Bacillati</taxon>
        <taxon>Actinomycetota</taxon>
        <taxon>Actinomycetes</taxon>
        <taxon>Mycobacteriales</taxon>
        <taxon>Gordoniaceae</taxon>
        <taxon>Gordonia</taxon>
    </lineage>
</organism>
<dbReference type="Proteomes" id="UP000183180">
    <property type="component" value="Unassembled WGS sequence"/>
</dbReference>
<dbReference type="InterPro" id="IPR036388">
    <property type="entry name" value="WH-like_DNA-bd_sf"/>
</dbReference>
<reference evidence="1 2" key="1">
    <citation type="submission" date="2016-10" db="EMBL/GenBank/DDBJ databases">
        <authorList>
            <person name="de Groot N.N."/>
        </authorList>
    </citation>
    <scope>NUCLEOTIDE SEQUENCE [LARGE SCALE GENOMIC DNA]</scope>
    <source>
        <strain evidence="1 2">DSM 44215</strain>
    </source>
</reference>
<dbReference type="Gene3D" id="1.10.10.10">
    <property type="entry name" value="Winged helix-like DNA-binding domain superfamily/Winged helix DNA-binding domain"/>
    <property type="match status" value="1"/>
</dbReference>
<proteinExistence type="predicted"/>
<gene>
    <name evidence="1" type="ORF">SAMN04488548_1342473</name>
</gene>
<dbReference type="OrthoDB" id="4775471at2"/>